<gene>
    <name evidence="1" type="ORF">XD72_1836</name>
    <name evidence="2" type="ORF">XE07_1811</name>
</gene>
<evidence type="ECO:0000313" key="4">
    <source>
        <dbReference type="Proteomes" id="UP000057043"/>
    </source>
</evidence>
<evidence type="ECO:0000313" key="1">
    <source>
        <dbReference type="EMBL" id="KUK43766.1"/>
    </source>
</evidence>
<dbReference type="EMBL" id="LGFT01000048">
    <property type="protein sequence ID" value="KUK43766.1"/>
    <property type="molecule type" value="Genomic_DNA"/>
</dbReference>
<dbReference type="AlphaFoldDB" id="A0A124G313"/>
<dbReference type="Pfam" id="PF01663">
    <property type="entry name" value="Phosphodiest"/>
    <property type="match status" value="1"/>
</dbReference>
<dbReference type="InterPro" id="IPR002591">
    <property type="entry name" value="Phosphodiest/P_Trfase"/>
</dbReference>
<reference evidence="3 4" key="2">
    <citation type="journal article" date="2015" name="MBio">
        <title>Genome-Resolved Metagenomic Analysis Reveals Roles for Candidate Phyla and Other Microbial Community Members in Biogeochemical Transformations in Oil Reservoirs.</title>
        <authorList>
            <person name="Hu P."/>
            <person name="Tom L."/>
            <person name="Singh A."/>
            <person name="Thomas B.C."/>
            <person name="Baker B.J."/>
            <person name="Piceno Y.M."/>
            <person name="Andersen G.L."/>
            <person name="Banfield J.F."/>
        </authorList>
    </citation>
    <scope>NUCLEOTIDE SEQUENCE [LARGE SCALE GENOMIC DNA]</scope>
    <source>
        <strain evidence="1">57_489</strain>
    </source>
</reference>
<evidence type="ECO:0000313" key="2">
    <source>
        <dbReference type="EMBL" id="KUK95501.1"/>
    </source>
</evidence>
<accession>A0A124G313</accession>
<proteinExistence type="predicted"/>
<dbReference type="PATRIC" id="fig|301375.6.peg.1243"/>
<dbReference type="EMBL" id="LGHB01000034">
    <property type="protein sequence ID" value="KUK95501.1"/>
    <property type="molecule type" value="Genomic_DNA"/>
</dbReference>
<reference evidence="2" key="1">
    <citation type="journal article" date="2015" name="MBio">
        <title>Genome-resolved metagenomic analysis reveals roles for candidate phyla and other microbial community members in biogeochemical transformations in oil reservoirs.</title>
        <authorList>
            <person name="Hu P."/>
            <person name="Tom L."/>
            <person name="Singh A."/>
            <person name="Thomas B.C."/>
            <person name="Baker B.J."/>
            <person name="Piceno Y.M."/>
            <person name="Andersen G.L."/>
            <person name="Banfield J.F."/>
        </authorList>
    </citation>
    <scope>NUCLEOTIDE SEQUENCE [LARGE SCALE GENOMIC DNA]</scope>
    <source>
        <strain evidence="2">56_747</strain>
    </source>
</reference>
<protein>
    <recommendedName>
        <fullName evidence="5">Type I phosphodiesterase/nucleotide pyrophosphatase</fullName>
    </recommendedName>
</protein>
<evidence type="ECO:0000313" key="3">
    <source>
        <dbReference type="Proteomes" id="UP000053961"/>
    </source>
</evidence>
<dbReference type="Proteomes" id="UP000053961">
    <property type="component" value="Unassembled WGS sequence"/>
</dbReference>
<dbReference type="Gene3D" id="3.40.720.10">
    <property type="entry name" value="Alkaline Phosphatase, subunit A"/>
    <property type="match status" value="1"/>
</dbReference>
<dbReference type="InterPro" id="IPR017850">
    <property type="entry name" value="Alkaline_phosphatase_core_sf"/>
</dbReference>
<comment type="caution">
    <text evidence="2">The sequence shown here is derived from an EMBL/GenBank/DDBJ whole genome shotgun (WGS) entry which is preliminary data.</text>
</comment>
<dbReference type="Proteomes" id="UP000057043">
    <property type="component" value="Unassembled WGS sequence"/>
</dbReference>
<dbReference type="SUPFAM" id="SSF53649">
    <property type="entry name" value="Alkaline phosphatase-like"/>
    <property type="match status" value="1"/>
</dbReference>
<sequence length="251" mass="27156">MSRSIKLVDVAPTMARVLGVRTPPTDGKPIDEVKEWGCNRVVLAIVDSLGYGLFKALEPDLPEMRSMALEGLLLKAECVAPTTTPAIASILTGLMPKNHGISNTSHASESEIRSLLEWASSEEVPSAVVMEEEGARTFEGFVDMVMGVPKDLRVEDFDRQILARSLAALDTDPRLLVAHFLGIDRMAHRGGGIVDIRSAASAIDGYLKDIAAAIPEKTMVVICGDHPLHAGLLKGVFDSKYVALILWKKEN</sequence>
<name>A0A124G313_9EURY</name>
<evidence type="ECO:0008006" key="5">
    <source>
        <dbReference type="Google" id="ProtNLM"/>
    </source>
</evidence>
<organism evidence="2 3">
    <name type="scientific">Methanothrix harundinacea</name>
    <dbReference type="NCBI Taxonomy" id="301375"/>
    <lineage>
        <taxon>Archaea</taxon>
        <taxon>Methanobacteriati</taxon>
        <taxon>Methanobacteriota</taxon>
        <taxon>Stenosarchaea group</taxon>
        <taxon>Methanomicrobia</taxon>
        <taxon>Methanotrichales</taxon>
        <taxon>Methanotrichaceae</taxon>
        <taxon>Methanothrix</taxon>
    </lineage>
</organism>